<evidence type="ECO:0000256" key="8">
    <source>
        <dbReference type="ARBA" id="ARBA00023239"/>
    </source>
</evidence>
<proteinExistence type="inferred from homology"/>
<keyword evidence="7" id="KW-0324">Glycolysis</keyword>
<dbReference type="Gene3D" id="3.30.390.10">
    <property type="entry name" value="Enolase-like, N-terminal domain"/>
    <property type="match status" value="1"/>
</dbReference>
<dbReference type="EC" id="4.2.1.11" evidence="3"/>
<dbReference type="RefSeq" id="WP_343951868.1">
    <property type="nucleotide sequence ID" value="NZ_BAAAHQ010000023.1"/>
</dbReference>
<evidence type="ECO:0000256" key="4">
    <source>
        <dbReference type="ARBA" id="ARBA00017068"/>
    </source>
</evidence>
<keyword evidence="12" id="KW-1185">Reference proteome</keyword>
<dbReference type="InterPro" id="IPR000941">
    <property type="entry name" value="Enolase"/>
</dbReference>
<dbReference type="EMBL" id="BAAAHQ010000023">
    <property type="protein sequence ID" value="GAA0936079.1"/>
    <property type="molecule type" value="Genomic_DNA"/>
</dbReference>
<evidence type="ECO:0000256" key="2">
    <source>
        <dbReference type="ARBA" id="ARBA00009604"/>
    </source>
</evidence>
<dbReference type="PANTHER" id="PTHR11902:SF1">
    <property type="entry name" value="ENOLASE"/>
    <property type="match status" value="1"/>
</dbReference>
<dbReference type="InterPro" id="IPR020811">
    <property type="entry name" value="Enolase_N"/>
</dbReference>
<accession>A0ABN1Q2N1</accession>
<reference evidence="11 12" key="1">
    <citation type="journal article" date="2019" name="Int. J. Syst. Evol. Microbiol.">
        <title>The Global Catalogue of Microorganisms (GCM) 10K type strain sequencing project: providing services to taxonomists for standard genome sequencing and annotation.</title>
        <authorList>
            <consortium name="The Broad Institute Genomics Platform"/>
            <consortium name="The Broad Institute Genome Sequencing Center for Infectious Disease"/>
            <person name="Wu L."/>
            <person name="Ma J."/>
        </authorList>
    </citation>
    <scope>NUCLEOTIDE SEQUENCE [LARGE SCALE GENOMIC DNA]</scope>
    <source>
        <strain evidence="11 12">JCM 11136</strain>
    </source>
</reference>
<evidence type="ECO:0000256" key="6">
    <source>
        <dbReference type="ARBA" id="ARBA00022842"/>
    </source>
</evidence>
<evidence type="ECO:0000313" key="12">
    <source>
        <dbReference type="Proteomes" id="UP001501578"/>
    </source>
</evidence>
<evidence type="ECO:0000313" key="11">
    <source>
        <dbReference type="EMBL" id="GAA0936079.1"/>
    </source>
</evidence>
<dbReference type="PRINTS" id="PR00148">
    <property type="entry name" value="ENOLASE"/>
</dbReference>
<evidence type="ECO:0000256" key="1">
    <source>
        <dbReference type="ARBA" id="ARBA00005031"/>
    </source>
</evidence>
<dbReference type="PANTHER" id="PTHR11902">
    <property type="entry name" value="ENOLASE"/>
    <property type="match status" value="1"/>
</dbReference>
<evidence type="ECO:0000259" key="10">
    <source>
        <dbReference type="SMART" id="SM01193"/>
    </source>
</evidence>
<dbReference type="InterPro" id="IPR029017">
    <property type="entry name" value="Enolase-like_N"/>
</dbReference>
<keyword evidence="8" id="KW-0456">Lyase</keyword>
<dbReference type="InterPro" id="IPR036849">
    <property type="entry name" value="Enolase-like_C_sf"/>
</dbReference>
<dbReference type="SUPFAM" id="SSF54826">
    <property type="entry name" value="Enolase N-terminal domain-like"/>
    <property type="match status" value="1"/>
</dbReference>
<sequence length="407" mass="43077">MTTVTGLRLRGILDSRARPTVEADVWVDDVRGRGSCPVAIAPGRLERRRGLRTGGLGDLRDGQAAQLLREGLVGLPFKGQDDLDGRLRDLDDRHGLGADVTLAVSLACARVLAGREGRSLRGWLSGLFPHPPRMPRLLVNAFSGGIHRSGAPDSFQQIMLIPGTGDLTGDVLAALEIYGELEDRLTGAGGPPAISASSGFLPPGRDSARHLAELRHACRGHRATLGADVAAEHLLAAPGRYRYQGAEHSSERFAEILLDLARAHRVEYLEDPFDPADTDAWRAFLPAARQAGVTVVGDDLFASDAGRVVPGLADAVLLKPSQAGTVTATLQAAGAARALGLRLVVSHRSGETEDTAMCDLAVAVGAEWIKIGGPRRGDRIAKYNQLIRLAESLTEGAACHAPSSSRI</sequence>
<dbReference type="Gene3D" id="3.20.20.120">
    <property type="entry name" value="Enolase-like C-terminal domain"/>
    <property type="match status" value="1"/>
</dbReference>
<dbReference type="Pfam" id="PF00113">
    <property type="entry name" value="Enolase_C"/>
    <property type="match status" value="1"/>
</dbReference>
<keyword evidence="5" id="KW-0964">Secreted</keyword>
<dbReference type="SMART" id="SM01192">
    <property type="entry name" value="Enolase_C"/>
    <property type="match status" value="1"/>
</dbReference>
<dbReference type="InterPro" id="IPR020810">
    <property type="entry name" value="Enolase_C"/>
</dbReference>
<comment type="similarity">
    <text evidence="2">Belongs to the enolase family.</text>
</comment>
<name>A0ABN1Q2N1_9ACTN</name>
<dbReference type="Proteomes" id="UP001501578">
    <property type="component" value="Unassembled WGS sequence"/>
</dbReference>
<evidence type="ECO:0000256" key="3">
    <source>
        <dbReference type="ARBA" id="ARBA00012058"/>
    </source>
</evidence>
<feature type="domain" description="Enolase C-terminal TIM barrel" evidence="9">
    <location>
        <begin position="131"/>
        <end position="407"/>
    </location>
</feature>
<protein>
    <recommendedName>
        <fullName evidence="4">Enolase</fullName>
        <ecNumber evidence="3">4.2.1.11</ecNumber>
    </recommendedName>
</protein>
<organism evidence="11 12">
    <name type="scientific">Nonomuraea longicatena</name>
    <dbReference type="NCBI Taxonomy" id="83682"/>
    <lineage>
        <taxon>Bacteria</taxon>
        <taxon>Bacillati</taxon>
        <taxon>Actinomycetota</taxon>
        <taxon>Actinomycetes</taxon>
        <taxon>Streptosporangiales</taxon>
        <taxon>Streptosporangiaceae</taxon>
        <taxon>Nonomuraea</taxon>
    </lineage>
</organism>
<dbReference type="Pfam" id="PF03952">
    <property type="entry name" value="Enolase_N"/>
    <property type="match status" value="1"/>
</dbReference>
<feature type="domain" description="Enolase N-terminal" evidence="10">
    <location>
        <begin position="4"/>
        <end position="124"/>
    </location>
</feature>
<evidence type="ECO:0000256" key="7">
    <source>
        <dbReference type="ARBA" id="ARBA00023152"/>
    </source>
</evidence>
<comment type="pathway">
    <text evidence="1">Carbohydrate degradation; glycolysis; pyruvate from D-glyceraldehyde 3-phosphate: step 4/5.</text>
</comment>
<dbReference type="SMART" id="SM01193">
    <property type="entry name" value="Enolase_N"/>
    <property type="match status" value="1"/>
</dbReference>
<gene>
    <name evidence="11" type="primary">eno_1</name>
    <name evidence="11" type="ORF">GCM10009560_44540</name>
</gene>
<keyword evidence="6" id="KW-0460">Magnesium</keyword>
<dbReference type="SUPFAM" id="SSF51604">
    <property type="entry name" value="Enolase C-terminal domain-like"/>
    <property type="match status" value="1"/>
</dbReference>
<comment type="caution">
    <text evidence="11">The sequence shown here is derived from an EMBL/GenBank/DDBJ whole genome shotgun (WGS) entry which is preliminary data.</text>
</comment>
<evidence type="ECO:0000259" key="9">
    <source>
        <dbReference type="SMART" id="SM01192"/>
    </source>
</evidence>
<dbReference type="PIRSF" id="PIRSF001400">
    <property type="entry name" value="Enolase"/>
    <property type="match status" value="1"/>
</dbReference>
<evidence type="ECO:0000256" key="5">
    <source>
        <dbReference type="ARBA" id="ARBA00022525"/>
    </source>
</evidence>